<comment type="caution">
    <text evidence="1">The sequence shown here is derived from an EMBL/GenBank/DDBJ whole genome shotgun (WGS) entry which is preliminary data.</text>
</comment>
<accession>A0ABD5R6R1</accession>
<proteinExistence type="predicted"/>
<reference evidence="1 2" key="1">
    <citation type="journal article" date="2019" name="Int. J. Syst. Evol. Microbiol.">
        <title>The Global Catalogue of Microorganisms (GCM) 10K type strain sequencing project: providing services to taxonomists for standard genome sequencing and annotation.</title>
        <authorList>
            <consortium name="The Broad Institute Genomics Platform"/>
            <consortium name="The Broad Institute Genome Sequencing Center for Infectious Disease"/>
            <person name="Wu L."/>
            <person name="Ma J."/>
        </authorList>
    </citation>
    <scope>NUCLEOTIDE SEQUENCE [LARGE SCALE GENOMIC DNA]</scope>
    <source>
        <strain evidence="1 2">CGMCC 1.12237</strain>
    </source>
</reference>
<dbReference type="AlphaFoldDB" id="A0ABD5R6R1"/>
<gene>
    <name evidence="1" type="ORF">ACFPJ5_01320</name>
</gene>
<keyword evidence="2" id="KW-1185">Reference proteome</keyword>
<name>A0ABD5R6R1_9EURY</name>
<evidence type="ECO:0000313" key="1">
    <source>
        <dbReference type="EMBL" id="MFC5365561.1"/>
    </source>
</evidence>
<protein>
    <submittedName>
        <fullName evidence="1">Uncharacterized protein</fullName>
    </submittedName>
</protein>
<organism evidence="1 2">
    <name type="scientific">Salinirubrum litoreum</name>
    <dbReference type="NCBI Taxonomy" id="1126234"/>
    <lineage>
        <taxon>Archaea</taxon>
        <taxon>Methanobacteriati</taxon>
        <taxon>Methanobacteriota</taxon>
        <taxon>Stenosarchaea group</taxon>
        <taxon>Halobacteria</taxon>
        <taxon>Halobacteriales</taxon>
        <taxon>Haloferacaceae</taxon>
        <taxon>Salinirubrum</taxon>
    </lineage>
</organism>
<dbReference type="Proteomes" id="UP001596201">
    <property type="component" value="Unassembled WGS sequence"/>
</dbReference>
<dbReference type="RefSeq" id="WP_227229150.1">
    <property type="nucleotide sequence ID" value="NZ_JAJCVJ010000001.1"/>
</dbReference>
<evidence type="ECO:0000313" key="2">
    <source>
        <dbReference type="Proteomes" id="UP001596201"/>
    </source>
</evidence>
<dbReference type="EMBL" id="JBHSKX010000001">
    <property type="protein sequence ID" value="MFC5365561.1"/>
    <property type="molecule type" value="Genomic_DNA"/>
</dbReference>
<sequence length="100" mass="10790">MAVQQSRSVQVRATLEVLVTRNARGDLTDGVHDRLRKVAVVEHVEHVEISGLTPGLNDLRVEATADLRLSAETADADDATLEALLREGFGVADADVSRDD</sequence>